<dbReference type="PANTHER" id="PTHR30294">
    <property type="entry name" value="MEMBRANE COMPONENT OF ABC TRANSPORTER YHHJ-RELATED"/>
    <property type="match status" value="1"/>
</dbReference>
<keyword evidence="9" id="KW-1185">Reference proteome</keyword>
<evidence type="ECO:0000256" key="6">
    <source>
        <dbReference type="SAM" id="Phobius"/>
    </source>
</evidence>
<gene>
    <name evidence="8" type="primary">jg1545</name>
    <name evidence="8" type="ORF">PAEG_LOCUS5047</name>
</gene>
<dbReference type="Proteomes" id="UP000838756">
    <property type="component" value="Unassembled WGS sequence"/>
</dbReference>
<evidence type="ECO:0000256" key="4">
    <source>
        <dbReference type="ARBA" id="ARBA00022989"/>
    </source>
</evidence>
<evidence type="ECO:0000313" key="9">
    <source>
        <dbReference type="Proteomes" id="UP000838756"/>
    </source>
</evidence>
<dbReference type="AlphaFoldDB" id="A0A8S4QVE0"/>
<dbReference type="PANTHER" id="PTHR30294:SF38">
    <property type="entry name" value="TRANSPORT PERMEASE PROTEIN"/>
    <property type="match status" value="1"/>
</dbReference>
<comment type="subcellular location">
    <subcellularLocation>
        <location evidence="1">Cell membrane</location>
        <topology evidence="1">Multi-pass membrane protein</topology>
    </subcellularLocation>
</comment>
<protein>
    <submittedName>
        <fullName evidence="8">Jg1545 protein</fullName>
    </submittedName>
</protein>
<dbReference type="GO" id="GO:0005886">
    <property type="term" value="C:plasma membrane"/>
    <property type="evidence" value="ECO:0007669"/>
    <property type="project" value="UniProtKB-SubCell"/>
</dbReference>
<feature type="domain" description="ABC-2 type transporter transmembrane" evidence="7">
    <location>
        <begin position="2"/>
        <end position="60"/>
    </location>
</feature>
<feature type="transmembrane region" description="Helical" evidence="6">
    <location>
        <begin position="72"/>
        <end position="94"/>
    </location>
</feature>
<keyword evidence="3 6" id="KW-0812">Transmembrane</keyword>
<evidence type="ECO:0000256" key="2">
    <source>
        <dbReference type="ARBA" id="ARBA00022475"/>
    </source>
</evidence>
<dbReference type="Pfam" id="PF01061">
    <property type="entry name" value="ABC2_membrane"/>
    <property type="match status" value="1"/>
</dbReference>
<feature type="transmembrane region" description="Helical" evidence="6">
    <location>
        <begin position="12"/>
        <end position="34"/>
    </location>
</feature>
<dbReference type="OrthoDB" id="10255969at2759"/>
<evidence type="ECO:0000256" key="5">
    <source>
        <dbReference type="ARBA" id="ARBA00023136"/>
    </source>
</evidence>
<reference evidence="8" key="1">
    <citation type="submission" date="2022-03" db="EMBL/GenBank/DDBJ databases">
        <authorList>
            <person name="Lindestad O."/>
        </authorList>
    </citation>
    <scope>NUCLEOTIDE SEQUENCE</scope>
</reference>
<evidence type="ECO:0000256" key="3">
    <source>
        <dbReference type="ARBA" id="ARBA00022692"/>
    </source>
</evidence>
<evidence type="ECO:0000313" key="8">
    <source>
        <dbReference type="EMBL" id="CAH2217129.1"/>
    </source>
</evidence>
<comment type="caution">
    <text evidence="8">The sequence shown here is derived from an EMBL/GenBank/DDBJ whole genome shotgun (WGS) entry which is preliminary data.</text>
</comment>
<name>A0A8S4QVE0_9NEOP</name>
<keyword evidence="5 6" id="KW-0472">Membrane</keyword>
<keyword evidence="2" id="KW-1003">Cell membrane</keyword>
<accession>A0A8S4QVE0</accession>
<dbReference type="GO" id="GO:0140359">
    <property type="term" value="F:ABC-type transporter activity"/>
    <property type="evidence" value="ECO:0007669"/>
    <property type="project" value="InterPro"/>
</dbReference>
<feature type="non-terminal residue" evidence="8">
    <location>
        <position position="1"/>
    </location>
</feature>
<evidence type="ECO:0000259" key="7">
    <source>
        <dbReference type="Pfam" id="PF01061"/>
    </source>
</evidence>
<dbReference type="EMBL" id="CAKXAJ010017750">
    <property type="protein sequence ID" value="CAH2217129.1"/>
    <property type="molecule type" value="Genomic_DNA"/>
</dbReference>
<dbReference type="InterPro" id="IPR013525">
    <property type="entry name" value="ABC2_TM"/>
</dbReference>
<keyword evidence="4 6" id="KW-1133">Transmembrane helix</keyword>
<organism evidence="8 9">
    <name type="scientific">Pararge aegeria aegeria</name>
    <dbReference type="NCBI Taxonomy" id="348720"/>
    <lineage>
        <taxon>Eukaryota</taxon>
        <taxon>Metazoa</taxon>
        <taxon>Ecdysozoa</taxon>
        <taxon>Arthropoda</taxon>
        <taxon>Hexapoda</taxon>
        <taxon>Insecta</taxon>
        <taxon>Pterygota</taxon>
        <taxon>Neoptera</taxon>
        <taxon>Endopterygota</taxon>
        <taxon>Lepidoptera</taxon>
        <taxon>Glossata</taxon>
        <taxon>Ditrysia</taxon>
        <taxon>Papilionoidea</taxon>
        <taxon>Nymphalidae</taxon>
        <taxon>Satyrinae</taxon>
        <taxon>Satyrini</taxon>
        <taxon>Parargina</taxon>
        <taxon>Pararge</taxon>
    </lineage>
</organism>
<evidence type="ECO:0000256" key="1">
    <source>
        <dbReference type="ARBA" id="ARBA00004651"/>
    </source>
</evidence>
<proteinExistence type="predicted"/>
<dbReference type="InterPro" id="IPR051449">
    <property type="entry name" value="ABC-2_transporter_component"/>
</dbReference>
<sequence>FVVSCLCDKERTATYLALGSFLPMMLLCGIIWPIEGMHIILQYISYVLPLTKSTESLRSMLQRGWSIGVPTVYSGFISTTIWIIVYLTLSILLIKFKKG</sequence>